<dbReference type="EMBL" id="BMLG01000008">
    <property type="protein sequence ID" value="GGM31805.1"/>
    <property type="molecule type" value="Genomic_DNA"/>
</dbReference>
<dbReference type="RefSeq" id="WP_117155052.1">
    <property type="nucleotide sequence ID" value="NZ_BMLG01000008.1"/>
</dbReference>
<evidence type="ECO:0000313" key="1">
    <source>
        <dbReference type="EMBL" id="GGM31805.1"/>
    </source>
</evidence>
<keyword evidence="2" id="KW-1185">Reference proteome</keyword>
<evidence type="ECO:0000313" key="2">
    <source>
        <dbReference type="Proteomes" id="UP000618460"/>
    </source>
</evidence>
<sequence>MIPGVNPEPFRNKTRDILKRKEIQKEIRGGSEGLWSEPFKRQIDRFVPEEGEVFYFSNNMMLGILLECMKEF</sequence>
<accession>A0A917TQB3</accession>
<reference evidence="1" key="2">
    <citation type="submission" date="2020-09" db="EMBL/GenBank/DDBJ databases">
        <authorList>
            <person name="Sun Q."/>
            <person name="Zhou Y."/>
        </authorList>
    </citation>
    <scope>NUCLEOTIDE SEQUENCE</scope>
    <source>
        <strain evidence="1">CGMCC 1.6333</strain>
    </source>
</reference>
<gene>
    <name evidence="1" type="ORF">GCM10011351_17510</name>
</gene>
<proteinExistence type="predicted"/>
<comment type="caution">
    <text evidence="1">The sequence shown here is derived from an EMBL/GenBank/DDBJ whole genome shotgun (WGS) entry which is preliminary data.</text>
</comment>
<dbReference type="AlphaFoldDB" id="A0A917TQB3"/>
<name>A0A917TQB3_9BACI</name>
<reference evidence="1" key="1">
    <citation type="journal article" date="2014" name="Int. J. Syst. Evol. Microbiol.">
        <title>Complete genome sequence of Corynebacterium casei LMG S-19264T (=DSM 44701T), isolated from a smear-ripened cheese.</title>
        <authorList>
            <consortium name="US DOE Joint Genome Institute (JGI-PGF)"/>
            <person name="Walter F."/>
            <person name="Albersmeier A."/>
            <person name="Kalinowski J."/>
            <person name="Ruckert C."/>
        </authorList>
    </citation>
    <scope>NUCLEOTIDE SEQUENCE</scope>
    <source>
        <strain evidence="1">CGMCC 1.6333</strain>
    </source>
</reference>
<dbReference type="Proteomes" id="UP000618460">
    <property type="component" value="Unassembled WGS sequence"/>
</dbReference>
<organism evidence="1 2">
    <name type="scientific">Paraliobacillus quinghaiensis</name>
    <dbReference type="NCBI Taxonomy" id="470815"/>
    <lineage>
        <taxon>Bacteria</taxon>
        <taxon>Bacillati</taxon>
        <taxon>Bacillota</taxon>
        <taxon>Bacilli</taxon>
        <taxon>Bacillales</taxon>
        <taxon>Bacillaceae</taxon>
        <taxon>Paraliobacillus</taxon>
    </lineage>
</organism>
<protein>
    <submittedName>
        <fullName evidence="1">Uncharacterized protein</fullName>
    </submittedName>
</protein>